<dbReference type="Proteomes" id="UP001497680">
    <property type="component" value="Unassembled WGS sequence"/>
</dbReference>
<organism evidence="1 2">
    <name type="scientific">Hypoxylon rubiginosum</name>
    <dbReference type="NCBI Taxonomy" id="110542"/>
    <lineage>
        <taxon>Eukaryota</taxon>
        <taxon>Fungi</taxon>
        <taxon>Dikarya</taxon>
        <taxon>Ascomycota</taxon>
        <taxon>Pezizomycotina</taxon>
        <taxon>Sordariomycetes</taxon>
        <taxon>Xylariomycetidae</taxon>
        <taxon>Xylariales</taxon>
        <taxon>Hypoxylaceae</taxon>
        <taxon>Hypoxylon</taxon>
    </lineage>
</organism>
<gene>
    <name evidence="1" type="ORF">F4821DRAFT_275549</name>
</gene>
<protein>
    <submittedName>
        <fullName evidence="1">Uncharacterized protein</fullName>
    </submittedName>
</protein>
<comment type="caution">
    <text evidence="1">The sequence shown here is derived from an EMBL/GenBank/DDBJ whole genome shotgun (WGS) entry which is preliminary data.</text>
</comment>
<keyword evidence="2" id="KW-1185">Reference proteome</keyword>
<dbReference type="EMBL" id="MU394293">
    <property type="protein sequence ID" value="KAI6089898.1"/>
    <property type="molecule type" value="Genomic_DNA"/>
</dbReference>
<name>A0ACC0DB59_9PEZI</name>
<reference evidence="1 2" key="1">
    <citation type="journal article" date="2022" name="New Phytol.">
        <title>Ecological generalism drives hyperdiversity of secondary metabolite gene clusters in xylarialean endophytes.</title>
        <authorList>
            <person name="Franco M.E.E."/>
            <person name="Wisecaver J.H."/>
            <person name="Arnold A.E."/>
            <person name="Ju Y.M."/>
            <person name="Slot J.C."/>
            <person name="Ahrendt S."/>
            <person name="Moore L.P."/>
            <person name="Eastman K.E."/>
            <person name="Scott K."/>
            <person name="Konkel Z."/>
            <person name="Mondo S.J."/>
            <person name="Kuo A."/>
            <person name="Hayes R.D."/>
            <person name="Haridas S."/>
            <person name="Andreopoulos B."/>
            <person name="Riley R."/>
            <person name="LaButti K."/>
            <person name="Pangilinan J."/>
            <person name="Lipzen A."/>
            <person name="Amirebrahimi M."/>
            <person name="Yan J."/>
            <person name="Adam C."/>
            <person name="Keymanesh K."/>
            <person name="Ng V."/>
            <person name="Louie K."/>
            <person name="Northen T."/>
            <person name="Drula E."/>
            <person name="Henrissat B."/>
            <person name="Hsieh H.M."/>
            <person name="Youens-Clark K."/>
            <person name="Lutzoni F."/>
            <person name="Miadlikowska J."/>
            <person name="Eastwood D.C."/>
            <person name="Hamelin R.C."/>
            <person name="Grigoriev I.V."/>
            <person name="U'Ren J.M."/>
        </authorList>
    </citation>
    <scope>NUCLEOTIDE SEQUENCE [LARGE SCALE GENOMIC DNA]</scope>
    <source>
        <strain evidence="1 2">ER1909</strain>
    </source>
</reference>
<proteinExistence type="predicted"/>
<sequence length="507" mass="56880">MDSPYPSIQSFYSREIPLISPKADGDSQALTQPGDGFTSSEIEAVTYALLIPWEPSRHYESCPISFLESGPRNYHIQGRIVNFTTVEDNHLILIVSDGSGAIAVKIYYLNASDYKPRLGQRATIWTTYISEPTSGGIGNVPFCASITSIYPGRNHATHIILHDDNPDSDGDGILRCPLECNLKDYEYLPGLMTLKAFLASGYDMEEGKILVCVRSVGPRRTIQAKKREGTFDMVEVGVFDDTAVSVLKVWEDKVASAKTWIPNQTVLLISKPTYKEYGKISEIGIRHNSMVDVDPKFPDADWLRKRAKTLMKKECISIPFPSDTWDIGLAIHGPGRTLFTIAEIEDQVRHPEPKSDFTGKLSVIVLELKLLEQWRKNAICCTECCGMPLSANKPVGTCRNCQSQRDLTLNPRIIGSMVDESGMVAGRRLVWHDDAWTQLFFPKSIANEAPAEDDQEVDLVEQSWEELTLLDTNGIRYIEEQLLYSRVTLTFGWSSELERVCILGVEW</sequence>
<evidence type="ECO:0000313" key="1">
    <source>
        <dbReference type="EMBL" id="KAI6089898.1"/>
    </source>
</evidence>
<accession>A0ACC0DB59</accession>
<evidence type="ECO:0000313" key="2">
    <source>
        <dbReference type="Proteomes" id="UP001497680"/>
    </source>
</evidence>